<name>A0A379E1I6_9BACT</name>
<evidence type="ECO:0000313" key="2">
    <source>
        <dbReference type="EMBL" id="SUB86142.1"/>
    </source>
</evidence>
<reference evidence="2 3" key="1">
    <citation type="submission" date="2018-06" db="EMBL/GenBank/DDBJ databases">
        <authorList>
            <consortium name="Pathogen Informatics"/>
            <person name="Doyle S."/>
        </authorList>
    </citation>
    <scope>NUCLEOTIDE SEQUENCE [LARGE SCALE GENOMIC DNA]</scope>
    <source>
        <strain evidence="2 3">NCTC11157</strain>
    </source>
</reference>
<feature type="region of interest" description="Disordered" evidence="1">
    <location>
        <begin position="92"/>
        <end position="151"/>
    </location>
</feature>
<dbReference type="Gene3D" id="1.10.10.10">
    <property type="entry name" value="Winged helix-like DNA-binding domain superfamily/Winged helix DNA-binding domain"/>
    <property type="match status" value="1"/>
</dbReference>
<feature type="compositionally biased region" description="Polar residues" evidence="1">
    <location>
        <begin position="141"/>
        <end position="150"/>
    </location>
</feature>
<organism evidence="2 3">
    <name type="scientific">Prevotella disiens</name>
    <dbReference type="NCBI Taxonomy" id="28130"/>
    <lineage>
        <taxon>Bacteria</taxon>
        <taxon>Pseudomonadati</taxon>
        <taxon>Bacteroidota</taxon>
        <taxon>Bacteroidia</taxon>
        <taxon>Bacteroidales</taxon>
        <taxon>Prevotellaceae</taxon>
        <taxon>Prevotella</taxon>
    </lineage>
</organism>
<evidence type="ECO:0000313" key="3">
    <source>
        <dbReference type="Proteomes" id="UP000254072"/>
    </source>
</evidence>
<dbReference type="InterPro" id="IPR036390">
    <property type="entry name" value="WH_DNA-bd_sf"/>
</dbReference>
<dbReference type="SUPFAM" id="SSF46785">
    <property type="entry name" value="Winged helix' DNA-binding domain"/>
    <property type="match status" value="1"/>
</dbReference>
<proteinExistence type="predicted"/>
<dbReference type="Proteomes" id="UP000254072">
    <property type="component" value="Unassembled WGS sequence"/>
</dbReference>
<dbReference type="EMBL" id="UGTL01000001">
    <property type="protein sequence ID" value="SUB86142.1"/>
    <property type="molecule type" value="Genomic_DNA"/>
</dbReference>
<evidence type="ECO:0000256" key="1">
    <source>
        <dbReference type="SAM" id="MobiDB-lite"/>
    </source>
</evidence>
<accession>A0A379E1I6</accession>
<gene>
    <name evidence="2" type="ORF">NCTC11157_01889</name>
</gene>
<protein>
    <submittedName>
        <fullName evidence="2">Uncharacterized protein</fullName>
    </submittedName>
</protein>
<sequence>MNIVINTKLFEIFPNLVIAHIFNMLLFSQTNTYQQTYIAKHLGLTRMTVARSLKWLKTEGYIDYTRSKYKEVITTKFTLTEKALQIKAEIEKEENEQTEQQQEKKEEKKENIPTTHKEREQGDAPQGQIPNCSNEIKKNATKQPKPTNTKFLDIVAARREYENKLKEKFTIQNGKLS</sequence>
<dbReference type="AlphaFoldDB" id="A0A379E1I6"/>
<dbReference type="InterPro" id="IPR036388">
    <property type="entry name" value="WH-like_DNA-bd_sf"/>
</dbReference>
<feature type="compositionally biased region" description="Basic and acidic residues" evidence="1">
    <location>
        <begin position="101"/>
        <end position="122"/>
    </location>
</feature>